<keyword evidence="8 11" id="KW-0406">Ion transport</keyword>
<evidence type="ECO:0000256" key="5">
    <source>
        <dbReference type="ARBA" id="ARBA00022692"/>
    </source>
</evidence>
<dbReference type="GO" id="GO:0042777">
    <property type="term" value="P:proton motive force-driven plasma membrane ATP synthesis"/>
    <property type="evidence" value="ECO:0007669"/>
    <property type="project" value="TreeGrafter"/>
</dbReference>
<dbReference type="InterPro" id="IPR000568">
    <property type="entry name" value="ATP_synth_F0_asu"/>
</dbReference>
<evidence type="ECO:0000256" key="9">
    <source>
        <dbReference type="ARBA" id="ARBA00023136"/>
    </source>
</evidence>
<dbReference type="PROSITE" id="PS00449">
    <property type="entry name" value="ATPASE_A"/>
    <property type="match status" value="1"/>
</dbReference>
<keyword evidence="9 11" id="KW-0472">Membrane</keyword>
<dbReference type="GO" id="GO:0045259">
    <property type="term" value="C:proton-transporting ATP synthase complex"/>
    <property type="evidence" value="ECO:0007669"/>
    <property type="project" value="UniProtKB-KW"/>
</dbReference>
<feature type="transmembrane region" description="Helical" evidence="11">
    <location>
        <begin position="81"/>
        <end position="103"/>
    </location>
</feature>
<evidence type="ECO:0000313" key="12">
    <source>
        <dbReference type="EMBL" id="MBB5182399.1"/>
    </source>
</evidence>
<keyword evidence="5 11" id="KW-0812">Transmembrane</keyword>
<keyword evidence="3 11" id="KW-0813">Transport</keyword>
<feature type="transmembrane region" description="Helical" evidence="11">
    <location>
        <begin position="204"/>
        <end position="226"/>
    </location>
</feature>
<dbReference type="AlphaFoldDB" id="A0A7W8CWS0"/>
<dbReference type="SUPFAM" id="SSF81336">
    <property type="entry name" value="F1F0 ATP synthase subunit A"/>
    <property type="match status" value="1"/>
</dbReference>
<dbReference type="GO" id="GO:0046933">
    <property type="term" value="F:proton-transporting ATP synthase activity, rotational mechanism"/>
    <property type="evidence" value="ECO:0007669"/>
    <property type="project" value="UniProtKB-UniRule"/>
</dbReference>
<keyword evidence="11" id="KW-1003">Cell membrane</keyword>
<feature type="transmembrane region" description="Helical" evidence="11">
    <location>
        <begin position="22"/>
        <end position="39"/>
    </location>
</feature>
<dbReference type="PRINTS" id="PR00123">
    <property type="entry name" value="ATPASEA"/>
</dbReference>
<proteinExistence type="inferred from homology"/>
<keyword evidence="13" id="KW-1185">Reference proteome</keyword>
<name>A0A7W8CWS0_9FIRM</name>
<evidence type="ECO:0000256" key="7">
    <source>
        <dbReference type="ARBA" id="ARBA00022989"/>
    </source>
</evidence>
<comment type="similarity">
    <text evidence="2 11">Belongs to the ATPase A chain family.</text>
</comment>
<dbReference type="InterPro" id="IPR035908">
    <property type="entry name" value="F0_ATP_A_sf"/>
</dbReference>
<dbReference type="InterPro" id="IPR023011">
    <property type="entry name" value="ATP_synth_F0_asu_AS"/>
</dbReference>
<organism evidence="12 13">
    <name type="scientific">Catenisphaera adipataccumulans</name>
    <dbReference type="NCBI Taxonomy" id="700500"/>
    <lineage>
        <taxon>Bacteria</taxon>
        <taxon>Bacillati</taxon>
        <taxon>Bacillota</taxon>
        <taxon>Erysipelotrichia</taxon>
        <taxon>Erysipelotrichales</taxon>
        <taxon>Erysipelotrichaceae</taxon>
        <taxon>Catenisphaera</taxon>
    </lineage>
</organism>
<dbReference type="GO" id="GO:0005886">
    <property type="term" value="C:plasma membrane"/>
    <property type="evidence" value="ECO:0007669"/>
    <property type="project" value="UniProtKB-SubCell"/>
</dbReference>
<dbReference type="Gene3D" id="1.20.120.220">
    <property type="entry name" value="ATP synthase, F0 complex, subunit A"/>
    <property type="match status" value="1"/>
</dbReference>
<comment type="subcellular location">
    <subcellularLocation>
        <location evidence="11">Cell membrane</location>
        <topology evidence="11">Multi-pass membrane protein</topology>
    </subcellularLocation>
    <subcellularLocation>
        <location evidence="1">Membrane</location>
        <topology evidence="1">Multi-pass membrane protein</topology>
    </subcellularLocation>
</comment>
<sequence>MNHISDIEITIGSWTWVIPQSILVWFALCIIFAVFFYVAGKRIDRADPAKASKGLVYVAEEMLNLAIYVTGNNLKDKVYHYLPVFGTLLFMMAAANLVGLLGWQNPTSNVSFNGTLAICVFLTTQYHGIKKGGLVNRLKELAEPFWFLFPLNIIGELAPVISLTMRLFGNMLAGYLITALVYTLMANTMPFGILGFAVTPFLHMYFDIFSGCIQSFIFFTLSSYFIGQQVADQEE</sequence>
<feature type="transmembrane region" description="Helical" evidence="11">
    <location>
        <begin position="110"/>
        <end position="127"/>
    </location>
</feature>
<gene>
    <name evidence="11" type="primary">atpB</name>
    <name evidence="12" type="ORF">HNQ47_000402</name>
</gene>
<evidence type="ECO:0000256" key="2">
    <source>
        <dbReference type="ARBA" id="ARBA00006810"/>
    </source>
</evidence>
<evidence type="ECO:0000256" key="4">
    <source>
        <dbReference type="ARBA" id="ARBA00022547"/>
    </source>
</evidence>
<evidence type="ECO:0000256" key="1">
    <source>
        <dbReference type="ARBA" id="ARBA00004141"/>
    </source>
</evidence>
<dbReference type="HAMAP" id="MF_01393">
    <property type="entry name" value="ATP_synth_a_bact"/>
    <property type="match status" value="1"/>
</dbReference>
<keyword evidence="6 11" id="KW-0375">Hydrogen ion transport</keyword>
<feature type="transmembrane region" description="Helical" evidence="11">
    <location>
        <begin position="175"/>
        <end position="198"/>
    </location>
</feature>
<dbReference type="RefSeq" id="WP_183327030.1">
    <property type="nucleotide sequence ID" value="NZ_JACHHK010000001.1"/>
</dbReference>
<dbReference type="Pfam" id="PF00119">
    <property type="entry name" value="ATP-synt_A"/>
    <property type="match status" value="1"/>
</dbReference>
<reference evidence="12 13" key="1">
    <citation type="submission" date="2020-08" db="EMBL/GenBank/DDBJ databases">
        <title>Genomic Encyclopedia of Type Strains, Phase IV (KMG-IV): sequencing the most valuable type-strain genomes for metagenomic binning, comparative biology and taxonomic classification.</title>
        <authorList>
            <person name="Goeker M."/>
        </authorList>
    </citation>
    <scope>NUCLEOTIDE SEQUENCE [LARGE SCALE GENOMIC DNA]</scope>
    <source>
        <strain evidence="12 13">DSM 25799</strain>
    </source>
</reference>
<evidence type="ECO:0000256" key="3">
    <source>
        <dbReference type="ARBA" id="ARBA00022448"/>
    </source>
</evidence>
<keyword evidence="4 11" id="KW-0138">CF(0)</keyword>
<accession>A0A7W8CWS0</accession>
<feature type="transmembrane region" description="Helical" evidence="11">
    <location>
        <begin position="147"/>
        <end position="168"/>
    </location>
</feature>
<keyword evidence="10 11" id="KW-0066">ATP synthesis</keyword>
<comment type="caution">
    <text evidence="12">The sequence shown here is derived from an EMBL/GenBank/DDBJ whole genome shotgun (WGS) entry which is preliminary data.</text>
</comment>
<comment type="function">
    <text evidence="11">Key component of the proton channel; it plays a direct role in the translocation of protons across the membrane.</text>
</comment>
<dbReference type="Proteomes" id="UP000539953">
    <property type="component" value="Unassembled WGS sequence"/>
</dbReference>
<dbReference type="InterPro" id="IPR045082">
    <property type="entry name" value="ATP_syn_F0_a_bact/chloroplast"/>
</dbReference>
<dbReference type="PANTHER" id="PTHR42823">
    <property type="entry name" value="ATP SYNTHASE SUBUNIT A, CHLOROPLASTIC"/>
    <property type="match status" value="1"/>
</dbReference>
<evidence type="ECO:0000256" key="10">
    <source>
        <dbReference type="ARBA" id="ARBA00023310"/>
    </source>
</evidence>
<evidence type="ECO:0000256" key="11">
    <source>
        <dbReference type="HAMAP-Rule" id="MF_01393"/>
    </source>
</evidence>
<dbReference type="CDD" id="cd00310">
    <property type="entry name" value="ATP-synt_Fo_a_6"/>
    <property type="match status" value="1"/>
</dbReference>
<evidence type="ECO:0000256" key="8">
    <source>
        <dbReference type="ARBA" id="ARBA00023065"/>
    </source>
</evidence>
<dbReference type="PANTHER" id="PTHR42823:SF3">
    <property type="entry name" value="ATP SYNTHASE SUBUNIT A, CHLOROPLASTIC"/>
    <property type="match status" value="1"/>
</dbReference>
<keyword evidence="7 11" id="KW-1133">Transmembrane helix</keyword>
<evidence type="ECO:0000313" key="13">
    <source>
        <dbReference type="Proteomes" id="UP000539953"/>
    </source>
</evidence>
<dbReference type="EMBL" id="JACHHK010000001">
    <property type="protein sequence ID" value="MBB5182399.1"/>
    <property type="molecule type" value="Genomic_DNA"/>
</dbReference>
<protein>
    <recommendedName>
        <fullName evidence="11">ATP synthase subunit a</fullName>
    </recommendedName>
    <alternativeName>
        <fullName evidence="11">ATP synthase F0 sector subunit a</fullName>
    </alternativeName>
    <alternativeName>
        <fullName evidence="11">F-ATPase subunit 6</fullName>
    </alternativeName>
</protein>
<evidence type="ECO:0000256" key="6">
    <source>
        <dbReference type="ARBA" id="ARBA00022781"/>
    </source>
</evidence>